<evidence type="ECO:0000256" key="4">
    <source>
        <dbReference type="ARBA" id="ARBA00022692"/>
    </source>
</evidence>
<evidence type="ECO:0000313" key="10">
    <source>
        <dbReference type="Proteomes" id="UP000032809"/>
    </source>
</evidence>
<feature type="transmembrane region" description="Helical" evidence="7">
    <location>
        <begin position="291"/>
        <end position="315"/>
    </location>
</feature>
<dbReference type="KEGG" id="dtn:DTL3_0511"/>
<feature type="transmembrane region" description="Helical" evidence="7">
    <location>
        <begin position="734"/>
        <end position="756"/>
    </location>
</feature>
<sequence length="866" mass="96502">MFTLKFALRNFIKKWELTLLLIIGAIIPSLLTVSSLSLNDSIQAYKYSQIEKNFGEVDAYIANNKSSLFFSFPLSQMILDNLQENKNVNNILAVSENMGRIEKDNNFLEILIIAAKEEDLISFVGKDIGLKPGKVVISNSIAEKLSIGLNDNVTVHMAGGSKNLEVAYIGENGFLNYKGDLGQYPGTAFVCIEDYANSLIFPSKAYIDFVDIDKINVEELSLSPNLEIVFLKDHFLNSPINEALGYIMFSFNSFALLAGIILIIVFGNSLANEQEKNVGVLRILGLKRNKVMFIFFIQTLFYFGFSSIIGCILGGQIGEHLLNKLVVIANSIPYDSRGGFTLPPFVVSSKTIVIGMLIGIIIPLIIFIKKGIEITFSSPIDSLRKDIEEFIPHRSINWLSLILTLIGIIIIILFKELAILGLICVSLGIVIWFKNPYLNVSISILFMILSKTIFSITTNTLSLIFVFQRVVLLIISCILFFTSIIPILKKLSKSFFSKKSLPYLLGFSYVERFPIRVLLMSLMFGTVIFGLIVIASVPSNLVKFVDSYTSQGLFGYNYIVVSNPIKSFGDSQELYVHEGIIHPSKVNVAMLDSELVVFVDDTFLETVELPFEGNPQWREELKKPGSVIYGKFDANEEIPDKIEGVLSSIFPLGGNIRASYNVIGYFELNDIVIPIKYVTHVNNKPANIKGLEILLGNVNGSGIDIINKSYMSNFDYPIYLDDILKNVFNGIDNFISLTSSMLYLGLISGFSGLALYSFRSCKLRSRVIGTLIAIGANSRDIIHGFMIENFTIVSIGSLIGLFGGYLVAKDLVFSIFKFMGSITFYFPTVKVFIIIILVYLISFFTLLIPSRQVSKISPAESMKELE</sequence>
<evidence type="ECO:0000256" key="5">
    <source>
        <dbReference type="ARBA" id="ARBA00022989"/>
    </source>
</evidence>
<feature type="transmembrane region" description="Helical" evidence="7">
    <location>
        <begin position="419"/>
        <end position="437"/>
    </location>
</feature>
<organism evidence="9 10">
    <name type="scientific">Defluviitoga tunisiensis</name>
    <dbReference type="NCBI Taxonomy" id="1006576"/>
    <lineage>
        <taxon>Bacteria</taxon>
        <taxon>Thermotogati</taxon>
        <taxon>Thermotogota</taxon>
        <taxon>Thermotogae</taxon>
        <taxon>Petrotogales</taxon>
        <taxon>Petrotogaceae</taxon>
        <taxon>Defluviitoga</taxon>
    </lineage>
</organism>
<dbReference type="RefSeq" id="WP_045087390.1">
    <property type="nucleotide sequence ID" value="NZ_LN824141.1"/>
</dbReference>
<gene>
    <name evidence="9" type="ORF">DTL3_0511</name>
</gene>
<reference evidence="10" key="1">
    <citation type="submission" date="2014-11" db="EMBL/GenBank/DDBJ databases">
        <authorList>
            <person name="Wibberg D."/>
        </authorList>
    </citation>
    <scope>NUCLEOTIDE SEQUENCE [LARGE SCALE GENOMIC DNA]</scope>
    <source>
        <strain evidence="10">L3</strain>
    </source>
</reference>
<feature type="transmembrane region" description="Helical" evidence="7">
    <location>
        <begin position="345"/>
        <end position="368"/>
    </location>
</feature>
<dbReference type="GO" id="GO:0098797">
    <property type="term" value="C:plasma membrane protein complex"/>
    <property type="evidence" value="ECO:0007669"/>
    <property type="project" value="TreeGrafter"/>
</dbReference>
<name>A0A0C7NWV0_DEFTU</name>
<dbReference type="InterPro" id="IPR051447">
    <property type="entry name" value="Lipoprotein-release_system"/>
</dbReference>
<feature type="transmembrane region" description="Helical" evidence="7">
    <location>
        <begin position="444"/>
        <end position="464"/>
    </location>
</feature>
<dbReference type="GO" id="GO:0044874">
    <property type="term" value="P:lipoprotein localization to outer membrane"/>
    <property type="evidence" value="ECO:0007669"/>
    <property type="project" value="TreeGrafter"/>
</dbReference>
<dbReference type="HOGENOM" id="CLU_334317_0_0_0"/>
<dbReference type="Proteomes" id="UP000032809">
    <property type="component" value="Chromosome I"/>
</dbReference>
<feature type="domain" description="ABC3 transporter permease C-terminal" evidence="8">
    <location>
        <begin position="250"/>
        <end position="368"/>
    </location>
</feature>
<feature type="transmembrane region" description="Helical" evidence="7">
    <location>
        <begin position="828"/>
        <end position="848"/>
    </location>
</feature>
<dbReference type="EMBL" id="LN824141">
    <property type="protein sequence ID" value="CEP77833.1"/>
    <property type="molecule type" value="Genomic_DNA"/>
</dbReference>
<feature type="transmembrane region" description="Helical" evidence="7">
    <location>
        <begin position="789"/>
        <end position="808"/>
    </location>
</feature>
<protein>
    <recommendedName>
        <fullName evidence="8">ABC3 transporter permease C-terminal domain-containing protein</fullName>
    </recommendedName>
</protein>
<keyword evidence="4 7" id="KW-0812">Transmembrane</keyword>
<dbReference type="Pfam" id="PF02687">
    <property type="entry name" value="FtsX"/>
    <property type="match status" value="2"/>
</dbReference>
<evidence type="ECO:0000256" key="2">
    <source>
        <dbReference type="ARBA" id="ARBA00005236"/>
    </source>
</evidence>
<dbReference type="STRING" id="1006576.DTL3_0511"/>
<dbReference type="PANTHER" id="PTHR30489">
    <property type="entry name" value="LIPOPROTEIN-RELEASING SYSTEM TRANSMEMBRANE PROTEIN LOLE"/>
    <property type="match status" value="1"/>
</dbReference>
<proteinExistence type="inferred from homology"/>
<feature type="transmembrane region" description="Helical" evidence="7">
    <location>
        <begin position="470"/>
        <end position="488"/>
    </location>
</feature>
<evidence type="ECO:0000259" key="8">
    <source>
        <dbReference type="Pfam" id="PF02687"/>
    </source>
</evidence>
<comment type="subcellular location">
    <subcellularLocation>
        <location evidence="1">Cell membrane</location>
        <topology evidence="1">Multi-pass membrane protein</topology>
    </subcellularLocation>
</comment>
<dbReference type="InterPro" id="IPR003838">
    <property type="entry name" value="ABC3_permease_C"/>
</dbReference>
<evidence type="ECO:0000313" key="9">
    <source>
        <dbReference type="EMBL" id="CEP77833.1"/>
    </source>
</evidence>
<comment type="similarity">
    <text evidence="2">Belongs to the ABC-4 integral membrane protein family. LolC/E subfamily.</text>
</comment>
<keyword evidence="5 7" id="KW-1133">Transmembrane helix</keyword>
<dbReference type="PANTHER" id="PTHR30489:SF0">
    <property type="entry name" value="LIPOPROTEIN-RELEASING SYSTEM TRANSMEMBRANE PROTEIN LOLE"/>
    <property type="match status" value="1"/>
</dbReference>
<dbReference type="AlphaFoldDB" id="A0A0C7NWV0"/>
<accession>A0A0C7NWV0</accession>
<evidence type="ECO:0000256" key="7">
    <source>
        <dbReference type="SAM" id="Phobius"/>
    </source>
</evidence>
<evidence type="ECO:0000256" key="6">
    <source>
        <dbReference type="ARBA" id="ARBA00023136"/>
    </source>
</evidence>
<evidence type="ECO:0000256" key="1">
    <source>
        <dbReference type="ARBA" id="ARBA00004651"/>
    </source>
</evidence>
<keyword evidence="6 7" id="KW-0472">Membrane</keyword>
<keyword evidence="10" id="KW-1185">Reference proteome</keyword>
<feature type="domain" description="ABC3 transporter permease C-terminal" evidence="8">
    <location>
        <begin position="740"/>
        <end position="858"/>
    </location>
</feature>
<feature type="transmembrane region" description="Helical" evidence="7">
    <location>
        <begin position="517"/>
        <end position="537"/>
    </location>
</feature>
<keyword evidence="3" id="KW-1003">Cell membrane</keyword>
<dbReference type="OrthoDB" id="39370at2"/>
<feature type="transmembrane region" description="Helical" evidence="7">
    <location>
        <begin position="243"/>
        <end position="270"/>
    </location>
</feature>
<evidence type="ECO:0000256" key="3">
    <source>
        <dbReference type="ARBA" id="ARBA00022475"/>
    </source>
</evidence>